<dbReference type="HOGENOM" id="CLU_082122_1_0_9"/>
<evidence type="ECO:0000313" key="2">
    <source>
        <dbReference type="Proteomes" id="UP000033695"/>
    </source>
</evidence>
<evidence type="ECO:0000313" key="1">
    <source>
        <dbReference type="EMBL" id="KJY48396.1"/>
    </source>
</evidence>
<protein>
    <submittedName>
        <fullName evidence="1">Ethanolamine utilization EutQ family protein</fullName>
    </submittedName>
</protein>
<dbReference type="InterPro" id="IPR011051">
    <property type="entry name" value="RmlC_Cupin_sf"/>
</dbReference>
<dbReference type="OrthoDB" id="3828611at2"/>
<name>A0A0F4KT59_9LACO</name>
<organism evidence="1 2">
    <name type="scientific">Bombilactobacillus mellis</name>
    <dbReference type="NCBI Taxonomy" id="1218508"/>
    <lineage>
        <taxon>Bacteria</taxon>
        <taxon>Bacillati</taxon>
        <taxon>Bacillota</taxon>
        <taxon>Bacilli</taxon>
        <taxon>Lactobacillales</taxon>
        <taxon>Lactobacillaceae</taxon>
        <taxon>Bombilactobacillus</taxon>
    </lineage>
</organism>
<gene>
    <name evidence="1" type="ORF">JG29_14560</name>
</gene>
<dbReference type="PANTHER" id="PTHR36169">
    <property type="entry name" value="ETHANOLAMINE UTILIZATION PROTEIN EUTQ"/>
    <property type="match status" value="1"/>
</dbReference>
<dbReference type="InterPro" id="IPR014710">
    <property type="entry name" value="RmlC-like_jellyroll"/>
</dbReference>
<dbReference type="RefSeq" id="WP_045923281.1">
    <property type="nucleotide sequence ID" value="NZ_JBHTHW010000005.1"/>
</dbReference>
<proteinExistence type="predicted"/>
<reference evidence="1 2" key="1">
    <citation type="submission" date="2014-12" db="EMBL/GenBank/DDBJ databases">
        <title>Comparative genomics of the lactic acid bacteria isolated from the honey bee gut.</title>
        <authorList>
            <person name="Ellegaard K.M."/>
            <person name="Tamarit D."/>
            <person name="Javelind E."/>
            <person name="Olofsson T."/>
            <person name="Andersson S.G."/>
            <person name="Vasquez A."/>
        </authorList>
    </citation>
    <scope>NUCLEOTIDE SEQUENCE [LARGE SCALE GENOMIC DNA]</scope>
    <source>
        <strain evidence="1 2">Hon2</strain>
    </source>
</reference>
<sequence length="147" mass="16438">MNIEREEVEKIVRQILTEKLGAYKTSTADGLMMVDIPDLEVSEQDRMDTGNANDHVYTKDFFDLKQSPRLGAGLMVMKASTFDWQLNYDEFDYVIAGTLSVIGSQGTVTAEPGQSILIPKGSKIKFSAPTEARFIYITYPADWANQS</sequence>
<dbReference type="Pfam" id="PF06249">
    <property type="entry name" value="EutQ"/>
    <property type="match status" value="1"/>
</dbReference>
<accession>A0A0F4KT59</accession>
<comment type="caution">
    <text evidence="1">The sequence shown here is derived from an EMBL/GenBank/DDBJ whole genome shotgun (WGS) entry which is preliminary data.</text>
</comment>
<dbReference type="AlphaFoldDB" id="A0A0F4KT59"/>
<dbReference type="PATRIC" id="fig|1218508.4.peg.1448"/>
<dbReference type="Gene3D" id="2.60.120.10">
    <property type="entry name" value="Jelly Rolls"/>
    <property type="match status" value="1"/>
</dbReference>
<keyword evidence="2" id="KW-1185">Reference proteome</keyword>
<dbReference type="EMBL" id="JXBZ01000009">
    <property type="protein sequence ID" value="KJY48396.1"/>
    <property type="molecule type" value="Genomic_DNA"/>
</dbReference>
<dbReference type="STRING" id="1218508.JG29_14560"/>
<dbReference type="SUPFAM" id="SSF51182">
    <property type="entry name" value="RmlC-like cupins"/>
    <property type="match status" value="1"/>
</dbReference>
<dbReference type="InterPro" id="IPR010424">
    <property type="entry name" value="EutQ"/>
</dbReference>
<dbReference type="PANTHER" id="PTHR36169:SF1">
    <property type="entry name" value="ACETATE KINASE EUTQ"/>
    <property type="match status" value="1"/>
</dbReference>
<dbReference type="Proteomes" id="UP000033695">
    <property type="component" value="Unassembled WGS sequence"/>
</dbReference>
<dbReference type="CDD" id="cd02228">
    <property type="entry name" value="cupin_EutQ"/>
    <property type="match status" value="1"/>
</dbReference>